<evidence type="ECO:0000256" key="3">
    <source>
        <dbReference type="ARBA" id="ARBA00022729"/>
    </source>
</evidence>
<dbReference type="InterPro" id="IPR018313">
    <property type="entry name" value="SBP_3_CS"/>
</dbReference>
<feature type="domain" description="Ionotropic glutamate receptor C-terminal" evidence="7">
    <location>
        <begin position="43"/>
        <end position="264"/>
    </location>
</feature>
<organism evidence="8 9">
    <name type="scientific">Ureibacillus galli</name>
    <dbReference type="NCBI Taxonomy" id="2762222"/>
    <lineage>
        <taxon>Bacteria</taxon>
        <taxon>Bacillati</taxon>
        <taxon>Bacillota</taxon>
        <taxon>Bacilli</taxon>
        <taxon>Bacillales</taxon>
        <taxon>Caryophanaceae</taxon>
        <taxon>Ureibacillus</taxon>
    </lineage>
</organism>
<gene>
    <name evidence="8" type="ORF">H9636_09325</name>
</gene>
<dbReference type="SMART" id="SM00062">
    <property type="entry name" value="PBPb"/>
    <property type="match status" value="1"/>
</dbReference>
<evidence type="ECO:0000256" key="1">
    <source>
        <dbReference type="ARBA" id="ARBA00004196"/>
    </source>
</evidence>
<dbReference type="PANTHER" id="PTHR35936">
    <property type="entry name" value="MEMBRANE-BOUND LYTIC MUREIN TRANSGLYCOSYLASE F"/>
    <property type="match status" value="1"/>
</dbReference>
<accession>A0ABR8XCA6</accession>
<evidence type="ECO:0000256" key="5">
    <source>
        <dbReference type="SAM" id="SignalP"/>
    </source>
</evidence>
<dbReference type="PROSITE" id="PS01039">
    <property type="entry name" value="SBP_BACTERIAL_3"/>
    <property type="match status" value="1"/>
</dbReference>
<evidence type="ECO:0000313" key="8">
    <source>
        <dbReference type="EMBL" id="MBD8026860.1"/>
    </source>
</evidence>
<feature type="domain" description="Solute-binding protein family 3/N-terminal" evidence="6">
    <location>
        <begin position="43"/>
        <end position="265"/>
    </location>
</feature>
<proteinExistence type="inferred from homology"/>
<evidence type="ECO:0000259" key="7">
    <source>
        <dbReference type="SMART" id="SM00079"/>
    </source>
</evidence>
<comment type="similarity">
    <text evidence="2 4">Belongs to the bacterial solute-binding protein 3 family.</text>
</comment>
<keyword evidence="9" id="KW-1185">Reference proteome</keyword>
<dbReference type="Gene3D" id="3.40.190.10">
    <property type="entry name" value="Periplasmic binding protein-like II"/>
    <property type="match status" value="2"/>
</dbReference>
<evidence type="ECO:0000313" key="9">
    <source>
        <dbReference type="Proteomes" id="UP000640930"/>
    </source>
</evidence>
<keyword evidence="3 5" id="KW-0732">Signal</keyword>
<name>A0ABR8XCA6_9BACL</name>
<comment type="caution">
    <text evidence="8">The sequence shown here is derived from an EMBL/GenBank/DDBJ whole genome shotgun (WGS) entry which is preliminary data.</text>
</comment>
<dbReference type="PANTHER" id="PTHR35936:SF17">
    <property type="entry name" value="ARGININE-BINDING EXTRACELLULAR PROTEIN ARTP"/>
    <property type="match status" value="1"/>
</dbReference>
<dbReference type="SUPFAM" id="SSF53850">
    <property type="entry name" value="Periplasmic binding protein-like II"/>
    <property type="match status" value="1"/>
</dbReference>
<comment type="subcellular location">
    <subcellularLocation>
        <location evidence="1">Cell envelope</location>
    </subcellularLocation>
</comment>
<evidence type="ECO:0000256" key="2">
    <source>
        <dbReference type="ARBA" id="ARBA00010333"/>
    </source>
</evidence>
<dbReference type="PROSITE" id="PS51257">
    <property type="entry name" value="PROKAR_LIPOPROTEIN"/>
    <property type="match status" value="1"/>
</dbReference>
<dbReference type="EMBL" id="JACSQA010000011">
    <property type="protein sequence ID" value="MBD8026860.1"/>
    <property type="molecule type" value="Genomic_DNA"/>
</dbReference>
<dbReference type="InterPro" id="IPR001638">
    <property type="entry name" value="Solute-binding_3/MltF_N"/>
</dbReference>
<dbReference type="Proteomes" id="UP000640930">
    <property type="component" value="Unassembled WGS sequence"/>
</dbReference>
<dbReference type="SMART" id="SM00079">
    <property type="entry name" value="PBPe"/>
    <property type="match status" value="1"/>
</dbReference>
<feature type="signal peptide" evidence="5">
    <location>
        <begin position="1"/>
        <end position="24"/>
    </location>
</feature>
<evidence type="ECO:0000259" key="6">
    <source>
        <dbReference type="SMART" id="SM00062"/>
    </source>
</evidence>
<dbReference type="RefSeq" id="WP_191707349.1">
    <property type="nucleotide sequence ID" value="NZ_JACSQA010000011.1"/>
</dbReference>
<dbReference type="InterPro" id="IPR001320">
    <property type="entry name" value="Iontro_rcpt_C"/>
</dbReference>
<protein>
    <submittedName>
        <fullName evidence="8">Transporter substrate-binding domain-containing protein</fullName>
    </submittedName>
</protein>
<evidence type="ECO:0000256" key="4">
    <source>
        <dbReference type="RuleBase" id="RU003744"/>
    </source>
</evidence>
<feature type="chain" id="PRO_5046974202" evidence="5">
    <location>
        <begin position="25"/>
        <end position="266"/>
    </location>
</feature>
<dbReference type="Pfam" id="PF00497">
    <property type="entry name" value="SBP_bac_3"/>
    <property type="match status" value="1"/>
</dbReference>
<sequence length="266" mass="29488">MKNKIFLFMLVLVMGILAACGTAADEGASSGSKTDEKAEQSKVLRVGTSADYAPFEYVDTAKSDEIIGFDIDLANLIADRLGYKLQFTNTDFNSLIPGLQADKFDFVIAGMTPTEDRDEVVDFSVAYYETEQYLVTPKDSDISSLKDLKGKVVGAQVSSIQEDLAKIFAEENGFTVESRNLIPEIIQELKNGRFQGAVIENIVAENYLAQNDDLTSFPIEVEDPDFKAVVFQEGSDLKAEFDEVIQALIDEGKIDELKKKWFVVEE</sequence>
<reference evidence="8 9" key="1">
    <citation type="submission" date="2020-08" db="EMBL/GenBank/DDBJ databases">
        <title>A Genomic Blueprint of the Chicken Gut Microbiome.</title>
        <authorList>
            <person name="Gilroy R."/>
            <person name="Ravi A."/>
            <person name="Getino M."/>
            <person name="Pursley I."/>
            <person name="Horton D.L."/>
            <person name="Alikhan N.-F."/>
            <person name="Baker D."/>
            <person name="Gharbi K."/>
            <person name="Hall N."/>
            <person name="Watson M."/>
            <person name="Adriaenssens E.M."/>
            <person name="Foster-Nyarko E."/>
            <person name="Jarju S."/>
            <person name="Secka A."/>
            <person name="Antonio M."/>
            <person name="Oren A."/>
            <person name="Chaudhuri R."/>
            <person name="La Ragione R.M."/>
            <person name="Hildebrand F."/>
            <person name="Pallen M.J."/>
        </authorList>
    </citation>
    <scope>NUCLEOTIDE SEQUENCE [LARGE SCALE GENOMIC DNA]</scope>
    <source>
        <strain evidence="8 9">Re31</strain>
    </source>
</reference>